<keyword evidence="1" id="KW-0732">Signal</keyword>
<dbReference type="InterPro" id="IPR024311">
    <property type="entry name" value="Lipocalin-like"/>
</dbReference>
<name>A0ABS2DY72_9BACT</name>
<dbReference type="RefSeq" id="WP_205094321.1">
    <property type="nucleotide sequence ID" value="NZ_JACLYZ010000001.1"/>
</dbReference>
<comment type="caution">
    <text evidence="3">The sequence shown here is derived from an EMBL/GenBank/DDBJ whole genome shotgun (WGS) entry which is preliminary data.</text>
</comment>
<evidence type="ECO:0000256" key="1">
    <source>
        <dbReference type="SAM" id="SignalP"/>
    </source>
</evidence>
<dbReference type="Proteomes" id="UP000766986">
    <property type="component" value="Unassembled WGS sequence"/>
</dbReference>
<dbReference type="EMBL" id="JACLYZ010000001">
    <property type="protein sequence ID" value="MBM6733829.1"/>
    <property type="molecule type" value="Genomic_DNA"/>
</dbReference>
<reference evidence="3 4" key="1">
    <citation type="journal article" date="2021" name="Sci. Rep.">
        <title>The distribution of antibiotic resistance genes in chicken gut microbiota commensals.</title>
        <authorList>
            <person name="Juricova H."/>
            <person name="Matiasovicova J."/>
            <person name="Kubasova T."/>
            <person name="Cejkova D."/>
            <person name="Rychlik I."/>
        </authorList>
    </citation>
    <scope>NUCLEOTIDE SEQUENCE [LARGE SCALE GENOMIC DNA]</scope>
    <source>
        <strain evidence="3 4">An772</strain>
    </source>
</reference>
<feature type="signal peptide" evidence="1">
    <location>
        <begin position="1"/>
        <end position="20"/>
    </location>
</feature>
<accession>A0ABS2DY72</accession>
<feature type="domain" description="Lipocalin-like" evidence="2">
    <location>
        <begin position="37"/>
        <end position="155"/>
    </location>
</feature>
<keyword evidence="4" id="KW-1185">Reference proteome</keyword>
<evidence type="ECO:0000313" key="3">
    <source>
        <dbReference type="EMBL" id="MBM6733829.1"/>
    </source>
</evidence>
<dbReference type="Gene3D" id="2.40.128.350">
    <property type="match status" value="1"/>
</dbReference>
<proteinExistence type="predicted"/>
<evidence type="ECO:0000259" key="2">
    <source>
        <dbReference type="Pfam" id="PF13944"/>
    </source>
</evidence>
<organism evidence="3 4">
    <name type="scientific">Mediterranea massiliensis</name>
    <dbReference type="NCBI Taxonomy" id="1841865"/>
    <lineage>
        <taxon>Bacteria</taxon>
        <taxon>Pseudomonadati</taxon>
        <taxon>Bacteroidota</taxon>
        <taxon>Bacteroidia</taxon>
        <taxon>Bacteroidales</taxon>
        <taxon>Bacteroidaceae</taxon>
        <taxon>Mediterranea</taxon>
    </lineage>
</organism>
<feature type="chain" id="PRO_5047093271" evidence="1">
    <location>
        <begin position="21"/>
        <end position="157"/>
    </location>
</feature>
<protein>
    <submittedName>
        <fullName evidence="3">Calycin-like domain-containing protein</fullName>
    </submittedName>
</protein>
<gene>
    <name evidence="3" type="ORF">H7U35_01115</name>
</gene>
<evidence type="ECO:0000313" key="4">
    <source>
        <dbReference type="Proteomes" id="UP000766986"/>
    </source>
</evidence>
<dbReference type="PROSITE" id="PS51257">
    <property type="entry name" value="PROKAR_LIPOPROTEIN"/>
    <property type="match status" value="1"/>
</dbReference>
<sequence>MKKSLLYLFALICSMGIFTACSDDDELTMSQVIETELAGTYAGTLNITSNGMPIGAPTDQNILLSKSSSSTDALKLELKDFSFIPDMPFDITVEPCVVTKSGDEYAFEGSQEVAVPELGSFPVSVEGTTDGKNVEITIVVSNVPAFNTVNVSFTGVK</sequence>
<dbReference type="Pfam" id="PF13944">
    <property type="entry name" value="Calycin_like"/>
    <property type="match status" value="1"/>
</dbReference>